<keyword evidence="3" id="KW-1185">Reference proteome</keyword>
<organism evidence="2 3">
    <name type="scientific">Stichopus japonicus</name>
    <name type="common">Sea cucumber</name>
    <dbReference type="NCBI Taxonomy" id="307972"/>
    <lineage>
        <taxon>Eukaryota</taxon>
        <taxon>Metazoa</taxon>
        <taxon>Echinodermata</taxon>
        <taxon>Eleutherozoa</taxon>
        <taxon>Echinozoa</taxon>
        <taxon>Holothuroidea</taxon>
        <taxon>Aspidochirotacea</taxon>
        <taxon>Aspidochirotida</taxon>
        <taxon>Stichopodidae</taxon>
        <taxon>Apostichopus</taxon>
    </lineage>
</organism>
<evidence type="ECO:0000259" key="1">
    <source>
        <dbReference type="PROSITE" id="PS50994"/>
    </source>
</evidence>
<dbReference type="FunFam" id="3.30.420.10:FF:000032">
    <property type="entry name" value="Retrovirus-related Pol polyprotein from transposon 297-like Protein"/>
    <property type="match status" value="1"/>
</dbReference>
<dbReference type="GO" id="GO:0003676">
    <property type="term" value="F:nucleic acid binding"/>
    <property type="evidence" value="ECO:0007669"/>
    <property type="project" value="InterPro"/>
</dbReference>
<dbReference type="InterPro" id="IPR036397">
    <property type="entry name" value="RNaseH_sf"/>
</dbReference>
<feature type="domain" description="Integrase catalytic" evidence="1">
    <location>
        <begin position="5"/>
        <end position="121"/>
    </location>
</feature>
<gene>
    <name evidence="2" type="ORF">BSL78_08089</name>
</gene>
<dbReference type="Pfam" id="PF00665">
    <property type="entry name" value="rve"/>
    <property type="match status" value="1"/>
</dbReference>
<dbReference type="InterPro" id="IPR012337">
    <property type="entry name" value="RNaseH-like_sf"/>
</dbReference>
<dbReference type="PANTHER" id="PTHR37984:SF15">
    <property type="entry name" value="INTEGRASE CATALYTIC DOMAIN-CONTAINING PROTEIN"/>
    <property type="match status" value="1"/>
</dbReference>
<accession>A0A2G8L466</accession>
<comment type="caution">
    <text evidence="2">The sequence shown here is derived from an EMBL/GenBank/DDBJ whole genome shotgun (WGS) entry which is preliminary data.</text>
</comment>
<dbReference type="Proteomes" id="UP000230750">
    <property type="component" value="Unassembled WGS sequence"/>
</dbReference>
<reference evidence="2 3" key="1">
    <citation type="journal article" date="2017" name="PLoS Biol.">
        <title>The sea cucumber genome provides insights into morphological evolution and visceral regeneration.</title>
        <authorList>
            <person name="Zhang X."/>
            <person name="Sun L."/>
            <person name="Yuan J."/>
            <person name="Sun Y."/>
            <person name="Gao Y."/>
            <person name="Zhang L."/>
            <person name="Li S."/>
            <person name="Dai H."/>
            <person name="Hamel J.F."/>
            <person name="Liu C."/>
            <person name="Yu Y."/>
            <person name="Liu S."/>
            <person name="Lin W."/>
            <person name="Guo K."/>
            <person name="Jin S."/>
            <person name="Xu P."/>
            <person name="Storey K.B."/>
            <person name="Huan P."/>
            <person name="Zhang T."/>
            <person name="Zhou Y."/>
            <person name="Zhang J."/>
            <person name="Lin C."/>
            <person name="Li X."/>
            <person name="Xing L."/>
            <person name="Huo D."/>
            <person name="Sun M."/>
            <person name="Wang L."/>
            <person name="Mercier A."/>
            <person name="Li F."/>
            <person name="Yang H."/>
            <person name="Xiang J."/>
        </authorList>
    </citation>
    <scope>NUCLEOTIDE SEQUENCE [LARGE SCALE GENOMIC DNA]</scope>
    <source>
        <strain evidence="2">Shaxun</strain>
        <tissue evidence="2">Muscle</tissue>
    </source>
</reference>
<name>A0A2G8L466_STIJA</name>
<dbReference type="GO" id="GO:0015074">
    <property type="term" value="P:DNA integration"/>
    <property type="evidence" value="ECO:0007669"/>
    <property type="project" value="InterPro"/>
</dbReference>
<dbReference type="AlphaFoldDB" id="A0A2G8L466"/>
<evidence type="ECO:0000313" key="3">
    <source>
        <dbReference type="Proteomes" id="UP000230750"/>
    </source>
</evidence>
<dbReference type="Gene3D" id="3.30.420.10">
    <property type="entry name" value="Ribonuclease H-like superfamily/Ribonuclease H"/>
    <property type="match status" value="1"/>
</dbReference>
<evidence type="ECO:0000313" key="2">
    <source>
        <dbReference type="EMBL" id="PIK55041.1"/>
    </source>
</evidence>
<dbReference type="PANTHER" id="PTHR37984">
    <property type="entry name" value="PROTEIN CBG26694"/>
    <property type="match status" value="1"/>
</dbReference>
<proteinExistence type="predicted"/>
<sequence>MQEYRIGIPMERVAMDVAGPFPETCRGNRFILVVSDYFTKWTEAYAMPNHTAETVANTFVEQFVCRFGTPREVFTDQGREFESRLFYCMCKELGIEKTRTSPFHPQSDGMVERFNRTMNVC</sequence>
<dbReference type="InterPro" id="IPR001584">
    <property type="entry name" value="Integrase_cat-core"/>
</dbReference>
<dbReference type="OrthoDB" id="10030726at2759"/>
<dbReference type="SUPFAM" id="SSF53098">
    <property type="entry name" value="Ribonuclease H-like"/>
    <property type="match status" value="1"/>
</dbReference>
<protein>
    <recommendedName>
        <fullName evidence="1">Integrase catalytic domain-containing protein</fullName>
    </recommendedName>
</protein>
<dbReference type="EMBL" id="MRZV01000227">
    <property type="protein sequence ID" value="PIK55041.1"/>
    <property type="molecule type" value="Genomic_DNA"/>
</dbReference>
<dbReference type="InterPro" id="IPR050951">
    <property type="entry name" value="Retrovirus_Pol_polyprotein"/>
</dbReference>
<dbReference type="PROSITE" id="PS50994">
    <property type="entry name" value="INTEGRASE"/>
    <property type="match status" value="1"/>
</dbReference>